<organism evidence="1 2">
    <name type="scientific">Smallanthus sonchifolius</name>
    <dbReference type="NCBI Taxonomy" id="185202"/>
    <lineage>
        <taxon>Eukaryota</taxon>
        <taxon>Viridiplantae</taxon>
        <taxon>Streptophyta</taxon>
        <taxon>Embryophyta</taxon>
        <taxon>Tracheophyta</taxon>
        <taxon>Spermatophyta</taxon>
        <taxon>Magnoliopsida</taxon>
        <taxon>eudicotyledons</taxon>
        <taxon>Gunneridae</taxon>
        <taxon>Pentapetalae</taxon>
        <taxon>asterids</taxon>
        <taxon>campanulids</taxon>
        <taxon>Asterales</taxon>
        <taxon>Asteraceae</taxon>
        <taxon>Asteroideae</taxon>
        <taxon>Heliantheae alliance</taxon>
        <taxon>Millerieae</taxon>
        <taxon>Smallanthus</taxon>
    </lineage>
</organism>
<keyword evidence="2" id="KW-1185">Reference proteome</keyword>
<name>A0ACB9FXL2_9ASTR</name>
<gene>
    <name evidence="1" type="ORF">L1987_50112</name>
</gene>
<evidence type="ECO:0000313" key="2">
    <source>
        <dbReference type="Proteomes" id="UP001056120"/>
    </source>
</evidence>
<comment type="caution">
    <text evidence="1">The sequence shown here is derived from an EMBL/GenBank/DDBJ whole genome shotgun (WGS) entry which is preliminary data.</text>
</comment>
<accession>A0ACB9FXL2</accession>
<reference evidence="1 2" key="2">
    <citation type="journal article" date="2022" name="Mol. Ecol. Resour.">
        <title>The genomes of chicory, endive, great burdock and yacon provide insights into Asteraceae paleo-polyploidization history and plant inulin production.</title>
        <authorList>
            <person name="Fan W."/>
            <person name="Wang S."/>
            <person name="Wang H."/>
            <person name="Wang A."/>
            <person name="Jiang F."/>
            <person name="Liu H."/>
            <person name="Zhao H."/>
            <person name="Xu D."/>
            <person name="Zhang Y."/>
        </authorList>
    </citation>
    <scope>NUCLEOTIDE SEQUENCE [LARGE SCALE GENOMIC DNA]</scope>
    <source>
        <strain evidence="2">cv. Yunnan</strain>
        <tissue evidence="1">Leaves</tissue>
    </source>
</reference>
<dbReference type="Proteomes" id="UP001056120">
    <property type="component" value="Linkage Group LG16"/>
</dbReference>
<proteinExistence type="predicted"/>
<sequence>MASIKLVFSLLHLLFVSSVLSQKLIEIDGQCKDGKVVKTSGDSGPKLGPSGSTPGGKDTPPCPPGGKDTPPCPPGGKDTPPCPPGGKDTPPCPPGGKDTPPCPPGGKDTPPCLPGGKDTPPCPPGGKDTPPCPPGGKDTPPEPAPPGGKDTPPCPPGGKDTPPCPPGGKDTPPAPTPPGGKDTPPCPPGGKDTPPCPPGGKDTPPCPPGGKDTPPCPPGGKDTPPCPPRGKESPPAPTPPGGKDTPPCPPGGKDTPSAPLGPGGKDTPPCLPGGKDTPPAPSPPSPGGKDTPPCPPGGKDTPPAPAPKGPGGKDTPPAPSPKGPGGKDTPPTPAPKGPGGKDGGVGAGFYNPPLYGQKTLDTDYMGQWIIHNPNVGVNAMQYQLMANNKAVWIDTTNLGPSARELGPKGNCPPNPDNKNEPDCFAHGVQYDVETGEIVSVYVRTDPWCSSGHMLPNGDLISTGGNKLGDRSIRLFSLTGTEPKFTEREGALGAPRWYASNCVLEDGSAVIVGGRDSYSYDLMPPQFDFKPTVINLPFLQQTTEPAAGQGLHVENNLYPFVYLIPDGNVFIFANNRAIRFNPRTGKTVKEYPVLEGGSRNYPPSGQAALLPLRLSPDNSKPIPVEVVVCGGNKKDAFMNVDARYTQNRVFSPALADCNRIKVLADNPVWEKEQDMPSPRTMGDLLQLPNGQFLLINGAKKGTSGWDDGEDPNLTPTVYMPENEIGKRFKELNPTTIPRMYHSVSSVLPDGKILVAGSNAHQFYTYDGPFPTELRVEKFSPHYLDPKLENDRPVIKEDATDKVLKYGKNFKVTFTLKSNKNLGYGDVLLTLLYPPFTTHGFSQNQRLIITGVVNIEKNVINAVAPPSGKIAPPGYYLMFVNNLNVPSRGIWALSTDGMLIVCQLESLETMSEEIAYPNQQGMRVYSSFYKADNKATRDGLVEINCTAAALHHFWPITVGLGAQGWGS</sequence>
<evidence type="ECO:0000313" key="1">
    <source>
        <dbReference type="EMBL" id="KAI3775533.1"/>
    </source>
</evidence>
<dbReference type="EMBL" id="CM042033">
    <property type="protein sequence ID" value="KAI3775533.1"/>
    <property type="molecule type" value="Genomic_DNA"/>
</dbReference>
<protein>
    <submittedName>
        <fullName evidence="1">Uncharacterized protein</fullName>
    </submittedName>
</protein>
<reference evidence="2" key="1">
    <citation type="journal article" date="2022" name="Mol. Ecol. Resour.">
        <title>The genomes of chicory, endive, great burdock and yacon provide insights into Asteraceae palaeo-polyploidization history and plant inulin production.</title>
        <authorList>
            <person name="Fan W."/>
            <person name="Wang S."/>
            <person name="Wang H."/>
            <person name="Wang A."/>
            <person name="Jiang F."/>
            <person name="Liu H."/>
            <person name="Zhao H."/>
            <person name="Xu D."/>
            <person name="Zhang Y."/>
        </authorList>
    </citation>
    <scope>NUCLEOTIDE SEQUENCE [LARGE SCALE GENOMIC DNA]</scope>
    <source>
        <strain evidence="2">cv. Yunnan</strain>
    </source>
</reference>